<feature type="domain" description="N-acetyltransferase" evidence="2">
    <location>
        <begin position="83"/>
        <end position="187"/>
    </location>
</feature>
<comment type="caution">
    <text evidence="3">The sequence shown here is derived from an EMBL/GenBank/DDBJ whole genome shotgun (WGS) entry which is preliminary data.</text>
</comment>
<organism evidence="3 4">
    <name type="scientific">Pedococcus aerophilus</name>
    <dbReference type="NCBI Taxonomy" id="436356"/>
    <lineage>
        <taxon>Bacteria</taxon>
        <taxon>Bacillati</taxon>
        <taxon>Actinomycetota</taxon>
        <taxon>Actinomycetes</taxon>
        <taxon>Micrococcales</taxon>
        <taxon>Intrasporangiaceae</taxon>
        <taxon>Pedococcus</taxon>
    </lineage>
</organism>
<dbReference type="InterPro" id="IPR016181">
    <property type="entry name" value="Acyl_CoA_acyltransferase"/>
</dbReference>
<reference evidence="3 4" key="1">
    <citation type="journal article" date="2019" name="Int. J. Syst. Evol. Microbiol.">
        <title>The Global Catalogue of Microorganisms (GCM) 10K type strain sequencing project: providing services to taxonomists for standard genome sequencing and annotation.</title>
        <authorList>
            <consortium name="The Broad Institute Genomics Platform"/>
            <consortium name="The Broad Institute Genome Sequencing Center for Infectious Disease"/>
            <person name="Wu L."/>
            <person name="Ma J."/>
        </authorList>
    </citation>
    <scope>NUCLEOTIDE SEQUENCE [LARGE SCALE GENOMIC DNA]</scope>
    <source>
        <strain evidence="3 4">JCM 16378</strain>
    </source>
</reference>
<keyword evidence="4" id="KW-1185">Reference proteome</keyword>
<dbReference type="EMBL" id="BAAARN010000005">
    <property type="protein sequence ID" value="GAA2739746.1"/>
    <property type="molecule type" value="Genomic_DNA"/>
</dbReference>
<protein>
    <recommendedName>
        <fullName evidence="2">N-acetyltransferase domain-containing protein</fullName>
    </recommendedName>
</protein>
<evidence type="ECO:0000259" key="2">
    <source>
        <dbReference type="Pfam" id="PF00583"/>
    </source>
</evidence>
<accession>A0ABN3UWL4</accession>
<proteinExistence type="predicted"/>
<evidence type="ECO:0000256" key="1">
    <source>
        <dbReference type="SAM" id="MobiDB-lite"/>
    </source>
</evidence>
<name>A0ABN3UWL4_9MICO</name>
<dbReference type="SUPFAM" id="SSF55729">
    <property type="entry name" value="Acyl-CoA N-acyltransferases (Nat)"/>
    <property type="match status" value="1"/>
</dbReference>
<evidence type="ECO:0000313" key="4">
    <source>
        <dbReference type="Proteomes" id="UP001501326"/>
    </source>
</evidence>
<dbReference type="Gene3D" id="3.40.630.30">
    <property type="match status" value="1"/>
</dbReference>
<dbReference type="InterPro" id="IPR000182">
    <property type="entry name" value="GNAT_dom"/>
</dbReference>
<evidence type="ECO:0000313" key="3">
    <source>
        <dbReference type="EMBL" id="GAA2739746.1"/>
    </source>
</evidence>
<gene>
    <name evidence="3" type="ORF">GCM10009867_37060</name>
</gene>
<dbReference type="Pfam" id="PF00583">
    <property type="entry name" value="Acetyltransf_1"/>
    <property type="match status" value="1"/>
</dbReference>
<feature type="region of interest" description="Disordered" evidence="1">
    <location>
        <begin position="1"/>
        <end position="23"/>
    </location>
</feature>
<sequence length="240" mass="26303">MAPVVRGEGLTAPILSPSNGPANEGSGYIDRMTEVDEGTLSATGQSFTWLPANQASAQDVEAVFATGGAHKCRCQAMKVPGWIWRDTTQEQRDVALVEQTACGIDGPTSGLIGYVDGEAAGWVAIEPRENYPRLWSRKQPWMRMDPELEGVWSVTCFVVRKGFRRSGLTYELAAATIEYGEQVGAHILEGYPIEPPPGKTVIWDEASVGLLQVFLEAGYEVAASPTLRRRVVRRQLHTRQ</sequence>
<dbReference type="Proteomes" id="UP001501326">
    <property type="component" value="Unassembled WGS sequence"/>
</dbReference>